<proteinExistence type="predicted"/>
<dbReference type="AlphaFoldDB" id="A0A2P2N0G3"/>
<accession>A0A2P2N0G3</accession>
<evidence type="ECO:0000313" key="1">
    <source>
        <dbReference type="EMBL" id="MBX35934.1"/>
    </source>
</evidence>
<sequence length="37" mass="4431">MFWKLSKPKLPTKVSTNSRTQHMTNMEIPKLGSFYRF</sequence>
<dbReference type="EMBL" id="GGEC01055450">
    <property type="protein sequence ID" value="MBX35934.1"/>
    <property type="molecule type" value="Transcribed_RNA"/>
</dbReference>
<protein>
    <submittedName>
        <fullName evidence="1">Uncharacterized protein</fullName>
    </submittedName>
</protein>
<organism evidence="1">
    <name type="scientific">Rhizophora mucronata</name>
    <name type="common">Asiatic mangrove</name>
    <dbReference type="NCBI Taxonomy" id="61149"/>
    <lineage>
        <taxon>Eukaryota</taxon>
        <taxon>Viridiplantae</taxon>
        <taxon>Streptophyta</taxon>
        <taxon>Embryophyta</taxon>
        <taxon>Tracheophyta</taxon>
        <taxon>Spermatophyta</taxon>
        <taxon>Magnoliopsida</taxon>
        <taxon>eudicotyledons</taxon>
        <taxon>Gunneridae</taxon>
        <taxon>Pentapetalae</taxon>
        <taxon>rosids</taxon>
        <taxon>fabids</taxon>
        <taxon>Malpighiales</taxon>
        <taxon>Rhizophoraceae</taxon>
        <taxon>Rhizophora</taxon>
    </lineage>
</organism>
<reference evidence="1" key="1">
    <citation type="submission" date="2018-02" db="EMBL/GenBank/DDBJ databases">
        <title>Rhizophora mucronata_Transcriptome.</title>
        <authorList>
            <person name="Meera S.P."/>
            <person name="Sreeshan A."/>
            <person name="Augustine A."/>
        </authorList>
    </citation>
    <scope>NUCLEOTIDE SEQUENCE</scope>
    <source>
        <tissue evidence="1">Leaf</tissue>
    </source>
</reference>
<name>A0A2P2N0G3_RHIMU</name>